<comment type="caution">
    <text evidence="2">The sequence shown here is derived from an EMBL/GenBank/DDBJ whole genome shotgun (WGS) entry which is preliminary data.</text>
</comment>
<keyword evidence="3" id="KW-1185">Reference proteome</keyword>
<feature type="transmembrane region" description="Helical" evidence="1">
    <location>
        <begin position="219"/>
        <end position="238"/>
    </location>
</feature>
<sequence length="331" mass="35787">MSPSTLTDRYIWTVTRQLPQESGPDVARELRVTIEEAVEDRVAAGEDPSAAERAAVAELGDPDVLAREYGGRPQHLVGPAVYADYVRLLKVLLAVVLPCVVLGVLITQSLVTDRGFGDVLGRTIGAVLQTGVHLVFWTTLVFVIIERSRSESERDAPITPWDPDQLPGDAPWRAPRFGEMAAEVSFSAAMVVLLVWQLSGVGERGVQVLDPQLPLVWKLVLVGLFVLDAAVSLVAWRVGRWTPTLAAVNVLANVASAVLLVWLLLSDQLLTDLPTVFAERFGTDLDWSVSYPAVAVGIVVICGWDAVASVRRAWLVRDGSARGGGRRASAQ</sequence>
<evidence type="ECO:0000256" key="1">
    <source>
        <dbReference type="SAM" id="Phobius"/>
    </source>
</evidence>
<feature type="transmembrane region" description="Helical" evidence="1">
    <location>
        <begin position="91"/>
        <end position="111"/>
    </location>
</feature>
<dbReference type="EMBL" id="LQZG01000002">
    <property type="protein sequence ID" value="OAB87452.1"/>
    <property type="molecule type" value="Genomic_DNA"/>
</dbReference>
<proteinExistence type="predicted"/>
<organism evidence="2 3">
    <name type="scientific">Janibacter melonis</name>
    <dbReference type="NCBI Taxonomy" id="262209"/>
    <lineage>
        <taxon>Bacteria</taxon>
        <taxon>Bacillati</taxon>
        <taxon>Actinomycetota</taxon>
        <taxon>Actinomycetes</taxon>
        <taxon>Micrococcales</taxon>
        <taxon>Intrasporangiaceae</taxon>
        <taxon>Janibacter</taxon>
    </lineage>
</organism>
<evidence type="ECO:0000313" key="2">
    <source>
        <dbReference type="EMBL" id="OAB87452.1"/>
    </source>
</evidence>
<name>A0A176QCP9_9MICO</name>
<keyword evidence="1" id="KW-0812">Transmembrane</keyword>
<protein>
    <submittedName>
        <fullName evidence="2">Uncharacterized protein</fullName>
    </submittedName>
</protein>
<accession>A0A176QCP9</accession>
<dbReference type="Proteomes" id="UP000076976">
    <property type="component" value="Unassembled WGS sequence"/>
</dbReference>
<dbReference type="Pfam" id="PF22564">
    <property type="entry name" value="HAAS"/>
    <property type="match status" value="1"/>
</dbReference>
<feature type="transmembrane region" description="Helical" evidence="1">
    <location>
        <begin position="245"/>
        <end position="265"/>
    </location>
</feature>
<feature type="transmembrane region" description="Helical" evidence="1">
    <location>
        <begin position="123"/>
        <end position="145"/>
    </location>
</feature>
<evidence type="ECO:0000313" key="3">
    <source>
        <dbReference type="Proteomes" id="UP000076976"/>
    </source>
</evidence>
<feature type="transmembrane region" description="Helical" evidence="1">
    <location>
        <begin position="180"/>
        <end position="199"/>
    </location>
</feature>
<dbReference type="STRING" id="262209.AWH69_05035"/>
<gene>
    <name evidence="2" type="ORF">AWH69_05035</name>
</gene>
<dbReference type="InterPro" id="IPR047928">
    <property type="entry name" value="Perm_prefix_1"/>
</dbReference>
<dbReference type="NCBIfam" id="NF038403">
    <property type="entry name" value="perm_prefix_1"/>
    <property type="match status" value="1"/>
</dbReference>
<keyword evidence="1" id="KW-0472">Membrane</keyword>
<reference evidence="2 3" key="1">
    <citation type="submission" date="2016-01" db="EMBL/GenBank/DDBJ databases">
        <title>Janibacter melonis strain CD11_4 genome sequencing and assembly.</title>
        <authorList>
            <person name="Nair G.R."/>
            <person name="Kaur G."/>
            <person name="Chander A.M."/>
            <person name="Mayilraj S."/>
        </authorList>
    </citation>
    <scope>NUCLEOTIDE SEQUENCE [LARGE SCALE GENOMIC DNA]</scope>
    <source>
        <strain evidence="2 3">CD11-4</strain>
    </source>
</reference>
<dbReference type="AlphaFoldDB" id="A0A176QCP9"/>
<keyword evidence="1" id="KW-1133">Transmembrane helix</keyword>
<dbReference type="RefSeq" id="WP_068272718.1">
    <property type="nucleotide sequence ID" value="NZ_LQZG01000002.1"/>
</dbReference>
<feature type="transmembrane region" description="Helical" evidence="1">
    <location>
        <begin position="289"/>
        <end position="307"/>
    </location>
</feature>